<dbReference type="EMBL" id="JACHEU010000001">
    <property type="protein sequence ID" value="MBB6011433.1"/>
    <property type="molecule type" value="Genomic_DNA"/>
</dbReference>
<evidence type="ECO:0000256" key="3">
    <source>
        <dbReference type="ARBA" id="ARBA00023163"/>
    </source>
</evidence>
<protein>
    <submittedName>
        <fullName evidence="6">AcrR family transcriptional regulator</fullName>
    </submittedName>
</protein>
<dbReference type="Gene3D" id="1.10.357.10">
    <property type="entry name" value="Tetracycline Repressor, domain 2"/>
    <property type="match status" value="1"/>
</dbReference>
<evidence type="ECO:0000256" key="2">
    <source>
        <dbReference type="ARBA" id="ARBA00023125"/>
    </source>
</evidence>
<evidence type="ECO:0000313" key="6">
    <source>
        <dbReference type="EMBL" id="MBB6011433.1"/>
    </source>
</evidence>
<evidence type="ECO:0000313" key="7">
    <source>
        <dbReference type="Proteomes" id="UP000533306"/>
    </source>
</evidence>
<dbReference type="AlphaFoldDB" id="A0A7W9VTY7"/>
<proteinExistence type="predicted"/>
<dbReference type="GO" id="GO:0003677">
    <property type="term" value="F:DNA binding"/>
    <property type="evidence" value="ECO:0007669"/>
    <property type="project" value="UniProtKB-UniRule"/>
</dbReference>
<dbReference type="PRINTS" id="PR00455">
    <property type="entry name" value="HTHTETR"/>
</dbReference>
<dbReference type="PROSITE" id="PS50977">
    <property type="entry name" value="HTH_TETR_2"/>
    <property type="match status" value="1"/>
</dbReference>
<sequence length="195" mass="21319">MKPRKSNSRDKILAAAADVAREAGPGNLSLDAVASRAGISKGGLLYNFPSKAKLMQALVEQHLQDFQASLEDAHAADSQKNLLRAYIRLSMEECQEAEASASWIFSAIAQDPEFLTPIKSFKRQLFERLKTKTPDLQALLVVYLAIEGLRSMTLFEFHALSENERQILLDALIAMADSAPNQIGVKDAPEPPPAG</sequence>
<keyword evidence="7" id="KW-1185">Reference proteome</keyword>
<dbReference type="InterPro" id="IPR001647">
    <property type="entry name" value="HTH_TetR"/>
</dbReference>
<dbReference type="RefSeq" id="WP_183826245.1">
    <property type="nucleotide sequence ID" value="NZ_JACHEU010000001.1"/>
</dbReference>
<dbReference type="PANTHER" id="PTHR47506:SF6">
    <property type="entry name" value="HTH-TYPE TRANSCRIPTIONAL REPRESSOR NEMR"/>
    <property type="match status" value="1"/>
</dbReference>
<dbReference type="InterPro" id="IPR009057">
    <property type="entry name" value="Homeodomain-like_sf"/>
</dbReference>
<gene>
    <name evidence="6" type="ORF">HNR59_000778</name>
</gene>
<dbReference type="InterPro" id="IPR041479">
    <property type="entry name" value="TetR_CgmR_C"/>
</dbReference>
<feature type="DNA-binding region" description="H-T-H motif" evidence="4">
    <location>
        <begin position="29"/>
        <end position="48"/>
    </location>
</feature>
<evidence type="ECO:0000256" key="4">
    <source>
        <dbReference type="PROSITE-ProRule" id="PRU00335"/>
    </source>
</evidence>
<evidence type="ECO:0000259" key="5">
    <source>
        <dbReference type="PROSITE" id="PS50977"/>
    </source>
</evidence>
<comment type="caution">
    <text evidence="6">The sequence shown here is derived from an EMBL/GenBank/DDBJ whole genome shotgun (WGS) entry which is preliminary data.</text>
</comment>
<evidence type="ECO:0000256" key="1">
    <source>
        <dbReference type="ARBA" id="ARBA00023015"/>
    </source>
</evidence>
<dbReference type="Pfam" id="PF17937">
    <property type="entry name" value="TetR_C_28"/>
    <property type="match status" value="1"/>
</dbReference>
<keyword evidence="3" id="KW-0804">Transcription</keyword>
<name>A0A7W9VTY7_9HYPH</name>
<dbReference type="Proteomes" id="UP000533306">
    <property type="component" value="Unassembled WGS sequence"/>
</dbReference>
<dbReference type="PANTHER" id="PTHR47506">
    <property type="entry name" value="TRANSCRIPTIONAL REGULATORY PROTEIN"/>
    <property type="match status" value="1"/>
</dbReference>
<keyword evidence="2 4" id="KW-0238">DNA-binding</keyword>
<keyword evidence="1" id="KW-0805">Transcription regulation</keyword>
<reference evidence="6 7" key="1">
    <citation type="submission" date="2020-08" db="EMBL/GenBank/DDBJ databases">
        <title>Genomic Encyclopedia of Type Strains, Phase IV (KMG-IV): sequencing the most valuable type-strain genomes for metagenomic binning, comparative biology and taxonomic classification.</title>
        <authorList>
            <person name="Goeker M."/>
        </authorList>
    </citation>
    <scope>NUCLEOTIDE SEQUENCE [LARGE SCALE GENOMIC DNA]</scope>
    <source>
        <strain evidence="6 7">DSM 11099</strain>
    </source>
</reference>
<organism evidence="6 7">
    <name type="scientific">Aquamicrobium lusatiense</name>
    <dbReference type="NCBI Taxonomy" id="89772"/>
    <lineage>
        <taxon>Bacteria</taxon>
        <taxon>Pseudomonadati</taxon>
        <taxon>Pseudomonadota</taxon>
        <taxon>Alphaproteobacteria</taxon>
        <taxon>Hyphomicrobiales</taxon>
        <taxon>Phyllobacteriaceae</taxon>
        <taxon>Aquamicrobium</taxon>
    </lineage>
</organism>
<accession>A0A7W9VTY7</accession>
<feature type="domain" description="HTH tetR-type" evidence="5">
    <location>
        <begin position="6"/>
        <end position="66"/>
    </location>
</feature>
<dbReference type="SUPFAM" id="SSF46689">
    <property type="entry name" value="Homeodomain-like"/>
    <property type="match status" value="1"/>
</dbReference>
<dbReference type="Pfam" id="PF00440">
    <property type="entry name" value="TetR_N"/>
    <property type="match status" value="1"/>
</dbReference>